<dbReference type="GO" id="GO:0008483">
    <property type="term" value="F:transaminase activity"/>
    <property type="evidence" value="ECO:0007669"/>
    <property type="project" value="UniProtKB-KW"/>
</dbReference>
<dbReference type="InterPro" id="IPR015422">
    <property type="entry name" value="PyrdxlP-dep_Trfase_small"/>
</dbReference>
<organism evidence="5 6">
    <name type="scientific">Streptosporangium algeriense</name>
    <dbReference type="NCBI Taxonomy" id="1682748"/>
    <lineage>
        <taxon>Bacteria</taxon>
        <taxon>Bacillati</taxon>
        <taxon>Actinomycetota</taxon>
        <taxon>Actinomycetes</taxon>
        <taxon>Streptosporangiales</taxon>
        <taxon>Streptosporangiaceae</taxon>
        <taxon>Streptosporangium</taxon>
    </lineage>
</organism>
<evidence type="ECO:0000256" key="4">
    <source>
        <dbReference type="ARBA" id="ARBA00022898"/>
    </source>
</evidence>
<dbReference type="SUPFAM" id="SSF53383">
    <property type="entry name" value="PLP-dependent transferases"/>
    <property type="match status" value="1"/>
</dbReference>
<accession>A0ABW3E635</accession>
<evidence type="ECO:0000256" key="2">
    <source>
        <dbReference type="ARBA" id="ARBA00022576"/>
    </source>
</evidence>
<evidence type="ECO:0000313" key="6">
    <source>
        <dbReference type="Proteomes" id="UP001597024"/>
    </source>
</evidence>
<reference evidence="6" key="1">
    <citation type="journal article" date="2019" name="Int. J. Syst. Evol. Microbiol.">
        <title>The Global Catalogue of Microorganisms (GCM) 10K type strain sequencing project: providing services to taxonomists for standard genome sequencing and annotation.</title>
        <authorList>
            <consortium name="The Broad Institute Genomics Platform"/>
            <consortium name="The Broad Institute Genome Sequencing Center for Infectious Disease"/>
            <person name="Wu L."/>
            <person name="Ma J."/>
        </authorList>
    </citation>
    <scope>NUCLEOTIDE SEQUENCE [LARGE SCALE GENOMIC DNA]</scope>
    <source>
        <strain evidence="6">CCUG 62974</strain>
    </source>
</reference>
<evidence type="ECO:0000256" key="1">
    <source>
        <dbReference type="ARBA" id="ARBA00001933"/>
    </source>
</evidence>
<evidence type="ECO:0000313" key="5">
    <source>
        <dbReference type="EMBL" id="MFD0891626.1"/>
    </source>
</evidence>
<feature type="non-terminal residue" evidence="5">
    <location>
        <position position="1"/>
    </location>
</feature>
<keyword evidence="2 5" id="KW-0032">Aminotransferase</keyword>
<gene>
    <name evidence="5" type="ORF">ACFQ08_44355</name>
</gene>
<dbReference type="Gene3D" id="3.90.1150.10">
    <property type="entry name" value="Aspartate Aminotransferase, domain 1"/>
    <property type="match status" value="1"/>
</dbReference>
<dbReference type="PANTHER" id="PTHR42790:SF19">
    <property type="entry name" value="KYNURENINE_ALPHA-AMINOADIPATE AMINOTRANSFERASE, MITOCHONDRIAL"/>
    <property type="match status" value="1"/>
</dbReference>
<dbReference type="Proteomes" id="UP001597024">
    <property type="component" value="Unassembled WGS sequence"/>
</dbReference>
<keyword evidence="4" id="KW-0663">Pyridoxal phosphate</keyword>
<dbReference type="InterPro" id="IPR015424">
    <property type="entry name" value="PyrdxlP-dep_Trfase"/>
</dbReference>
<evidence type="ECO:0000256" key="3">
    <source>
        <dbReference type="ARBA" id="ARBA00022679"/>
    </source>
</evidence>
<keyword evidence="3" id="KW-0808">Transferase</keyword>
<keyword evidence="6" id="KW-1185">Reference proteome</keyword>
<dbReference type="EMBL" id="JBHTHX010003341">
    <property type="protein sequence ID" value="MFD0891626.1"/>
    <property type="molecule type" value="Genomic_DNA"/>
</dbReference>
<comment type="caution">
    <text evidence="5">The sequence shown here is derived from an EMBL/GenBank/DDBJ whole genome shotgun (WGS) entry which is preliminary data.</text>
</comment>
<comment type="cofactor">
    <cofactor evidence="1">
        <name>pyridoxal 5'-phosphate</name>
        <dbReference type="ChEBI" id="CHEBI:597326"/>
    </cofactor>
</comment>
<sequence>PTAEIHLLRRGGLHLWVRLPRHLDEETVVERAGRAGVLVSPGRIYYPAEPPGPRIRISHSAAANTAELAEGVRRLATAVEEV</sequence>
<protein>
    <submittedName>
        <fullName evidence="5">PLP-dependent aminotransferase family protein</fullName>
    </submittedName>
</protein>
<dbReference type="PANTHER" id="PTHR42790">
    <property type="entry name" value="AMINOTRANSFERASE"/>
    <property type="match status" value="1"/>
</dbReference>
<proteinExistence type="predicted"/>
<dbReference type="InterPro" id="IPR050859">
    <property type="entry name" value="Class-I_PLP-dep_aminotransf"/>
</dbReference>
<name>A0ABW3E635_9ACTN</name>